<name>A0ABV8JEG6_9BACL</name>
<gene>
    <name evidence="1" type="ORF">ACFOUO_08265</name>
</gene>
<reference evidence="2" key="1">
    <citation type="journal article" date="2019" name="Int. J. Syst. Evol. Microbiol.">
        <title>The Global Catalogue of Microorganisms (GCM) 10K type strain sequencing project: providing services to taxonomists for standard genome sequencing and annotation.</title>
        <authorList>
            <consortium name="The Broad Institute Genomics Platform"/>
            <consortium name="The Broad Institute Genome Sequencing Center for Infectious Disease"/>
            <person name="Wu L."/>
            <person name="Ma J."/>
        </authorList>
    </citation>
    <scope>NUCLEOTIDE SEQUENCE [LARGE SCALE GENOMIC DNA]</scope>
    <source>
        <strain evidence="2">IBRC-M 10813</strain>
    </source>
</reference>
<dbReference type="RefSeq" id="WP_380704077.1">
    <property type="nucleotide sequence ID" value="NZ_JBHSAP010000009.1"/>
</dbReference>
<evidence type="ECO:0000313" key="1">
    <source>
        <dbReference type="EMBL" id="MFC4076803.1"/>
    </source>
</evidence>
<dbReference type="Proteomes" id="UP001595843">
    <property type="component" value="Unassembled WGS sequence"/>
</dbReference>
<protein>
    <submittedName>
        <fullName evidence="1">Uncharacterized protein</fullName>
    </submittedName>
</protein>
<comment type="caution">
    <text evidence="1">The sequence shown here is derived from an EMBL/GenBank/DDBJ whole genome shotgun (WGS) entry which is preliminary data.</text>
</comment>
<organism evidence="1 2">
    <name type="scientific">Salinithrix halophila</name>
    <dbReference type="NCBI Taxonomy" id="1485204"/>
    <lineage>
        <taxon>Bacteria</taxon>
        <taxon>Bacillati</taxon>
        <taxon>Bacillota</taxon>
        <taxon>Bacilli</taxon>
        <taxon>Bacillales</taxon>
        <taxon>Thermoactinomycetaceae</taxon>
        <taxon>Salinithrix</taxon>
    </lineage>
</organism>
<keyword evidence="2" id="KW-1185">Reference proteome</keyword>
<evidence type="ECO:0000313" key="2">
    <source>
        <dbReference type="Proteomes" id="UP001595843"/>
    </source>
</evidence>
<accession>A0ABV8JEG6</accession>
<dbReference type="EMBL" id="JBHSAP010000009">
    <property type="protein sequence ID" value="MFC4076803.1"/>
    <property type="molecule type" value="Genomic_DNA"/>
</dbReference>
<sequence>MWLAKIANLFAGIGSFGKLSSIWKWWGTVRSFHQLWKRVKTMWGVFTKAAA</sequence>
<proteinExistence type="predicted"/>